<dbReference type="EMBL" id="QBKT01000003">
    <property type="protein sequence ID" value="PTX61996.1"/>
    <property type="molecule type" value="Genomic_DNA"/>
</dbReference>
<proteinExistence type="predicted"/>
<name>A0A2T6C112_9FLAO</name>
<gene>
    <name evidence="1" type="ORF">C8N46_10393</name>
</gene>
<reference evidence="1 2" key="1">
    <citation type="submission" date="2018-04" db="EMBL/GenBank/DDBJ databases">
        <title>Genomic Encyclopedia of Archaeal and Bacterial Type Strains, Phase II (KMG-II): from individual species to whole genera.</title>
        <authorList>
            <person name="Goeker M."/>
        </authorList>
    </citation>
    <scope>NUCLEOTIDE SEQUENCE [LARGE SCALE GENOMIC DNA]</scope>
    <source>
        <strain evidence="1 2">DSM 25731</strain>
    </source>
</reference>
<evidence type="ECO:0000313" key="1">
    <source>
        <dbReference type="EMBL" id="PTX61996.1"/>
    </source>
</evidence>
<accession>A0A2T6C112</accession>
<sequence length="59" mass="6756">MSIENIKILWMILTLNENSVFLKITKIFNKYKGLVIVEITGIPVIHTLAEILKPNYGNI</sequence>
<protein>
    <submittedName>
        <fullName evidence="1">Uncharacterized protein</fullName>
    </submittedName>
</protein>
<evidence type="ECO:0000313" key="2">
    <source>
        <dbReference type="Proteomes" id="UP000244090"/>
    </source>
</evidence>
<comment type="caution">
    <text evidence="1">The sequence shown here is derived from an EMBL/GenBank/DDBJ whole genome shotgun (WGS) entry which is preliminary data.</text>
</comment>
<keyword evidence="2" id="KW-1185">Reference proteome</keyword>
<dbReference type="AlphaFoldDB" id="A0A2T6C112"/>
<organism evidence="1 2">
    <name type="scientific">Kordia periserrulae</name>
    <dbReference type="NCBI Taxonomy" id="701523"/>
    <lineage>
        <taxon>Bacteria</taxon>
        <taxon>Pseudomonadati</taxon>
        <taxon>Bacteroidota</taxon>
        <taxon>Flavobacteriia</taxon>
        <taxon>Flavobacteriales</taxon>
        <taxon>Flavobacteriaceae</taxon>
        <taxon>Kordia</taxon>
    </lineage>
</organism>
<dbReference type="Proteomes" id="UP000244090">
    <property type="component" value="Unassembled WGS sequence"/>
</dbReference>